<evidence type="ECO:0000256" key="4">
    <source>
        <dbReference type="ARBA" id="ARBA00022968"/>
    </source>
</evidence>
<feature type="compositionally biased region" description="Basic and acidic residues" evidence="9">
    <location>
        <begin position="96"/>
        <end position="110"/>
    </location>
</feature>
<keyword evidence="5 10" id="KW-1133">Transmembrane helix</keyword>
<evidence type="ECO:0000256" key="2">
    <source>
        <dbReference type="ARBA" id="ARBA00010962"/>
    </source>
</evidence>
<keyword evidence="7" id="KW-0325">Glycoprotein</keyword>
<comment type="similarity">
    <text evidence="2">Belongs to the SKN1/KRE6 family.</text>
</comment>
<dbReference type="OrthoDB" id="412647at2759"/>
<protein>
    <submittedName>
        <fullName evidence="12">Glycoside hydrolase family 16 protein</fullName>
    </submittedName>
</protein>
<dbReference type="InterPro" id="IPR013320">
    <property type="entry name" value="ConA-like_dom_sf"/>
</dbReference>
<keyword evidence="8" id="KW-0961">Cell wall biogenesis/degradation</keyword>
<dbReference type="PANTHER" id="PTHR31361:SF1">
    <property type="entry name" value="BETA-GLUCAN SYNTHESIS-ASSOCIATED PROTEIN KRE6-RELATED"/>
    <property type="match status" value="1"/>
</dbReference>
<feature type="region of interest" description="Disordered" evidence="9">
    <location>
        <begin position="1"/>
        <end position="111"/>
    </location>
</feature>
<feature type="domain" description="GH16" evidence="11">
    <location>
        <begin position="177"/>
        <end position="561"/>
    </location>
</feature>
<evidence type="ECO:0000256" key="6">
    <source>
        <dbReference type="ARBA" id="ARBA00023136"/>
    </source>
</evidence>
<dbReference type="EMBL" id="SSOP01000012">
    <property type="protein sequence ID" value="KAB5595123.1"/>
    <property type="molecule type" value="Genomic_DNA"/>
</dbReference>
<dbReference type="GO" id="GO:0005886">
    <property type="term" value="C:plasma membrane"/>
    <property type="evidence" value="ECO:0007669"/>
    <property type="project" value="TreeGrafter"/>
</dbReference>
<evidence type="ECO:0000256" key="9">
    <source>
        <dbReference type="SAM" id="MobiDB-lite"/>
    </source>
</evidence>
<keyword evidence="13" id="KW-1185">Reference proteome</keyword>
<dbReference type="Pfam" id="PF03935">
    <property type="entry name" value="SKN1_KRE6_Sbg1"/>
    <property type="match status" value="1"/>
</dbReference>
<feature type="transmembrane region" description="Helical" evidence="10">
    <location>
        <begin position="120"/>
        <end position="143"/>
    </location>
</feature>
<evidence type="ECO:0000259" key="11">
    <source>
        <dbReference type="PROSITE" id="PS51762"/>
    </source>
</evidence>
<dbReference type="PROSITE" id="PS51762">
    <property type="entry name" value="GH16_2"/>
    <property type="match status" value="1"/>
</dbReference>
<keyword evidence="12" id="KW-0378">Hydrolase</keyword>
<comment type="subcellular location">
    <subcellularLocation>
        <location evidence="1">Membrane</location>
        <topology evidence="1">Single-pass type II membrane protein</topology>
    </subcellularLocation>
</comment>
<comment type="caution">
    <text evidence="12">The sequence shown here is derived from an EMBL/GenBank/DDBJ whole genome shotgun (WGS) entry which is preliminary data.</text>
</comment>
<dbReference type="Gene3D" id="2.60.120.200">
    <property type="match status" value="2"/>
</dbReference>
<evidence type="ECO:0000256" key="8">
    <source>
        <dbReference type="ARBA" id="ARBA00023316"/>
    </source>
</evidence>
<evidence type="ECO:0000313" key="12">
    <source>
        <dbReference type="EMBL" id="KAB5595123.1"/>
    </source>
</evidence>
<evidence type="ECO:0000256" key="1">
    <source>
        <dbReference type="ARBA" id="ARBA00004606"/>
    </source>
</evidence>
<reference evidence="12 13" key="1">
    <citation type="journal article" date="2019" name="Fungal Biol. Biotechnol.">
        <title>Draft genome sequence of fastidious pathogen Ceratobasidium theobromae, which causes vascular-streak dieback in Theobroma cacao.</title>
        <authorList>
            <person name="Ali S.S."/>
            <person name="Asman A."/>
            <person name="Shao J."/>
            <person name="Firmansyah A.P."/>
            <person name="Susilo A.W."/>
            <person name="Rosmana A."/>
            <person name="McMahon P."/>
            <person name="Junaid M."/>
            <person name="Guest D."/>
            <person name="Kheng T.Y."/>
            <person name="Meinhardt L.W."/>
            <person name="Bailey B.A."/>
        </authorList>
    </citation>
    <scope>NUCLEOTIDE SEQUENCE [LARGE SCALE GENOMIC DNA]</scope>
    <source>
        <strain evidence="12 13">CT2</strain>
    </source>
</reference>
<evidence type="ECO:0000256" key="7">
    <source>
        <dbReference type="ARBA" id="ARBA00023180"/>
    </source>
</evidence>
<dbReference type="FunFam" id="2.60.120.200:FF:000259">
    <property type="entry name" value="Chromosome 9, whole genome shotgun sequence"/>
    <property type="match status" value="1"/>
</dbReference>
<proteinExistence type="inferred from homology"/>
<dbReference type="AlphaFoldDB" id="A0A5N5QU94"/>
<dbReference type="CDD" id="cd02180">
    <property type="entry name" value="GH16_fungal_KRE6_glucanase"/>
    <property type="match status" value="1"/>
</dbReference>
<keyword evidence="3 10" id="KW-0812">Transmembrane</keyword>
<name>A0A5N5QU94_9AGAM</name>
<evidence type="ECO:0000256" key="5">
    <source>
        <dbReference type="ARBA" id="ARBA00022989"/>
    </source>
</evidence>
<dbReference type="SUPFAM" id="SSF49899">
    <property type="entry name" value="Concanavalin A-like lectins/glucanases"/>
    <property type="match status" value="1"/>
</dbReference>
<evidence type="ECO:0000256" key="10">
    <source>
        <dbReference type="SAM" id="Phobius"/>
    </source>
</evidence>
<evidence type="ECO:0000256" key="3">
    <source>
        <dbReference type="ARBA" id="ARBA00022692"/>
    </source>
</evidence>
<sequence length="610" mass="66699">MPAPTGRFASANPYGRTAPSPAASTTDLLAHEKPNAAMMQAPLSPGGLTPRTGHTFLGPGSRRGSESTLSDKYSLAPDPRQWGSGISMQDREPDDDLHNPDPRRDHRIDRGGSICTGRGILNLGCLLILSLGLLMLFAGYPLLSYFLTKAPETLGGYNIGGVNATGQVPDMIGNFGLIDKDTPTEALTRTSWEDGSEWDLVFSDEFNTPGRSFYPGDDPYWEAVDLHYWGTNNLEWYDPSALTTEGGNLKVTLSKSTPKYHGLDYMGGMMSTWNKFCFTGGYFEANVSLPGSTKAYGLWPAIWAMGNLGRAGYGASLDGTWPYTYDTCDVGTLANQSYTTTTPPGAHTHGDPGKDGELSFLPGQRLSACTCKDQAHPGPKRADGSFVGRAAPEIDMFEAQVSGDYVGHVSQSGQWAPFNYAYDWFNTTANFKIYNSTIAKLNDYKGGAYQQSTSGLVITNQECYSAGGGCFSVYGFEYKPGYDGYITWVNDGKPSWSIYGAGMGPDTRVELTGGRPVPVEPMYMIINLGISPNFGAIDWDNLIFPSYMLVDWIRVYQPKDAHNIGCDPPEYPTREYINTFIEAYTNPNLTTWVDDYGQVIPKNRLVDKCE</sequence>
<keyword evidence="6 10" id="KW-0472">Membrane</keyword>
<dbReference type="Proteomes" id="UP000383932">
    <property type="component" value="Unassembled WGS sequence"/>
</dbReference>
<dbReference type="PANTHER" id="PTHR31361">
    <property type="entry name" value="BETA-GLUCAN SYNTHESIS-ASSOCIATED PROTEIN KRE6-RELATED"/>
    <property type="match status" value="1"/>
</dbReference>
<dbReference type="GO" id="GO:0031505">
    <property type="term" value="P:fungal-type cell wall organization"/>
    <property type="evidence" value="ECO:0007669"/>
    <property type="project" value="TreeGrafter"/>
</dbReference>
<gene>
    <name evidence="12" type="ORF">CTheo_1411</name>
</gene>
<keyword evidence="4" id="KW-0735">Signal-anchor</keyword>
<accession>A0A5N5QU94</accession>
<dbReference type="GO" id="GO:0006078">
    <property type="term" value="P:(1-&gt;6)-beta-D-glucan biosynthetic process"/>
    <property type="evidence" value="ECO:0007669"/>
    <property type="project" value="TreeGrafter"/>
</dbReference>
<evidence type="ECO:0000313" key="13">
    <source>
        <dbReference type="Proteomes" id="UP000383932"/>
    </source>
</evidence>
<dbReference type="GO" id="GO:0005789">
    <property type="term" value="C:endoplasmic reticulum membrane"/>
    <property type="evidence" value="ECO:0007669"/>
    <property type="project" value="TreeGrafter"/>
</dbReference>
<dbReference type="InterPro" id="IPR000757">
    <property type="entry name" value="Beta-glucanase-like"/>
</dbReference>
<dbReference type="GO" id="GO:0015926">
    <property type="term" value="F:glucosidase activity"/>
    <property type="evidence" value="ECO:0007669"/>
    <property type="project" value="TreeGrafter"/>
</dbReference>
<dbReference type="InterPro" id="IPR005629">
    <property type="entry name" value="Skn1/Kre6/Sbg1"/>
</dbReference>
<organism evidence="12 13">
    <name type="scientific">Ceratobasidium theobromae</name>
    <dbReference type="NCBI Taxonomy" id="1582974"/>
    <lineage>
        <taxon>Eukaryota</taxon>
        <taxon>Fungi</taxon>
        <taxon>Dikarya</taxon>
        <taxon>Basidiomycota</taxon>
        <taxon>Agaricomycotina</taxon>
        <taxon>Agaricomycetes</taxon>
        <taxon>Cantharellales</taxon>
        <taxon>Ceratobasidiaceae</taxon>
        <taxon>Ceratobasidium</taxon>
    </lineage>
</organism>